<dbReference type="AlphaFoldDB" id="A0A1N6LX14"/>
<gene>
    <name evidence="1" type="ORF">BMR1_01G02685</name>
</gene>
<dbReference type="OrthoDB" id="434319at2759"/>
<reference evidence="1 2" key="3">
    <citation type="journal article" date="2016" name="Sci. Rep.">
        <title>Genome-wide diversity and gene expression profiling of Babesia microti isolates identify polymorphic genes that mediate host-pathogen interactions.</title>
        <authorList>
            <person name="Silva J.C."/>
            <person name="Cornillot E."/>
            <person name="McCracken C."/>
            <person name="Usmani-Brown S."/>
            <person name="Dwivedi A."/>
            <person name="Ifeonu O.O."/>
            <person name="Crabtree J."/>
            <person name="Gotia H.T."/>
            <person name="Virji A.Z."/>
            <person name="Reynes C."/>
            <person name="Colinge J."/>
            <person name="Kumar V."/>
            <person name="Lawres L."/>
            <person name="Pazzi J.E."/>
            <person name="Pablo J.V."/>
            <person name="Hung C."/>
            <person name="Brancato J."/>
            <person name="Kumari P."/>
            <person name="Orvis J."/>
            <person name="Tretina K."/>
            <person name="Chibucos M."/>
            <person name="Ott S."/>
            <person name="Sadzewicz L."/>
            <person name="Sengamalay N."/>
            <person name="Shetty A.C."/>
            <person name="Su Q."/>
            <person name="Tallon L."/>
            <person name="Fraser C.M."/>
            <person name="Frutos R."/>
            <person name="Molina D.M."/>
            <person name="Krause P.J."/>
            <person name="Ben Mamoun C."/>
        </authorList>
    </citation>
    <scope>NUCLEOTIDE SEQUENCE [LARGE SCALE GENOMIC DNA]</scope>
    <source>
        <strain evidence="1 2">RI</strain>
    </source>
</reference>
<dbReference type="RefSeq" id="XP_021337503.1">
    <property type="nucleotide sequence ID" value="XM_021482914.1"/>
</dbReference>
<sequence length="585" mass="66539">MPPLYIPMGSSIQHHSYLIKRFYTPPSRRTWSKQHPKFLTPRPLVHPYNLNRLHPEKEWWKLSNRKLHPVTFMGHPDPVSNDKLGGSIYAEQMDSSTLAIIMHRCIAKGVNNVYIWDKLIAQAKRLCIKMDTTAISYIYLYASKYGVMDNHFIGSFVGRVNALLPEFALIDCANIIKSMHNPHYLHTSTLVKVIGQAKNLLLARSDLSVKDSIAFLSSIAPFYSPPFTRNDDNVSGSSFIDNELLELLFDEIHVHIIDLVDKTLLLNAMASCHEIGLKTRYLHNYCRLPIEKIVNKLREGDFIGNVGLYTHLVKVVHLFNFGTLGTNLYDFVEKKCYLLNIDEICLFLWASSWDSQLPSSFKKLLVNRFIDQSTDKIVDKNLVLALIGLGSTGNFTQVAEKFCKINVDNLDTYHKLLLSRCLSQYNLPIKISVTDVIAKIKPTLPWHICKMSESLAKLSQSLLPSDVNLLDSPQNNLNHHDIVSLLVGLNPHDHWLNNQAQLLMKDIISGTLKAIKCSHTLLALALKCVNDPVLARQIIENFATLKWDTSVESFDDFKQYKPLVQEAMVKFGIQYSKAALKCNRL</sequence>
<reference evidence="1 2" key="2">
    <citation type="journal article" date="2013" name="PLoS ONE">
        <title>Whole genome mapping and re-organization of the nuclear and mitochondrial genomes of Babesia microti isolates.</title>
        <authorList>
            <person name="Cornillot E."/>
            <person name="Dassouli A."/>
            <person name="Garg A."/>
            <person name="Pachikara N."/>
            <person name="Randazzo S."/>
            <person name="Depoix D."/>
            <person name="Carcy B."/>
            <person name="Delbecq S."/>
            <person name="Frutos R."/>
            <person name="Silva J.C."/>
            <person name="Sutton R."/>
            <person name="Krause P.J."/>
            <person name="Mamoun C.B."/>
        </authorList>
    </citation>
    <scope>NUCLEOTIDE SEQUENCE [LARGE SCALE GENOMIC DNA]</scope>
    <source>
        <strain evidence="1 2">RI</strain>
    </source>
</reference>
<dbReference type="VEuPathDB" id="PiroplasmaDB:BMR1_01G02685"/>
<organism evidence="1 2">
    <name type="scientific">Babesia microti (strain RI)</name>
    <dbReference type="NCBI Taxonomy" id="1133968"/>
    <lineage>
        <taxon>Eukaryota</taxon>
        <taxon>Sar</taxon>
        <taxon>Alveolata</taxon>
        <taxon>Apicomplexa</taxon>
        <taxon>Aconoidasida</taxon>
        <taxon>Piroplasmida</taxon>
        <taxon>Babesiidae</taxon>
        <taxon>Babesia</taxon>
    </lineage>
</organism>
<accession>A0A1N6LX14</accession>
<name>A0A1N6LX14_BABMR</name>
<evidence type="ECO:0000313" key="1">
    <source>
        <dbReference type="EMBL" id="SIO73402.1"/>
    </source>
</evidence>
<reference evidence="1 2" key="1">
    <citation type="journal article" date="2012" name="Nucleic Acids Res.">
        <title>Sequencing of the smallest Apicomplexan genome from the human pathogen Babesia microti.</title>
        <authorList>
            <person name="Cornillot E."/>
            <person name="Hadj-Kaddour K."/>
            <person name="Dassouli A."/>
            <person name="Noel B."/>
            <person name="Ranwez V."/>
            <person name="Vacherie B."/>
            <person name="Augagneur Y."/>
            <person name="Bres V."/>
            <person name="Duclos A."/>
            <person name="Randazzo S."/>
            <person name="Carcy B."/>
            <person name="Debierre-Grockiego F."/>
            <person name="Delbecq S."/>
            <person name="Moubri-Menage K."/>
            <person name="Shams-Eldin H."/>
            <person name="Usmani-Brown S."/>
            <person name="Bringaud F."/>
            <person name="Wincker P."/>
            <person name="Vivares C.P."/>
            <person name="Schwarz R.T."/>
            <person name="Schetters T.P."/>
            <person name="Krause P.J."/>
            <person name="Gorenflot A."/>
            <person name="Berry V."/>
            <person name="Barbe V."/>
            <person name="Ben Mamoun C."/>
        </authorList>
    </citation>
    <scope>NUCLEOTIDE SEQUENCE [LARGE SCALE GENOMIC DNA]</scope>
    <source>
        <strain evidence="1 2">RI</strain>
    </source>
</reference>
<keyword evidence="2" id="KW-1185">Reference proteome</keyword>
<dbReference type="GeneID" id="24423607"/>
<dbReference type="Proteomes" id="UP000002899">
    <property type="component" value="Chromosome I"/>
</dbReference>
<dbReference type="EMBL" id="FO082871">
    <property type="protein sequence ID" value="SIO73402.1"/>
    <property type="molecule type" value="Genomic_DNA"/>
</dbReference>
<proteinExistence type="predicted"/>
<protein>
    <submittedName>
        <fullName evidence="1">Uncharacterized protein</fullName>
    </submittedName>
</protein>
<dbReference type="KEGG" id="bmic:BMR1_01G02685"/>
<evidence type="ECO:0000313" key="2">
    <source>
        <dbReference type="Proteomes" id="UP000002899"/>
    </source>
</evidence>